<accession>A0A6A5YFS9</accession>
<evidence type="ECO:0000313" key="3">
    <source>
        <dbReference type="EMBL" id="KAF2105157.1"/>
    </source>
</evidence>
<dbReference type="Proteomes" id="UP000799770">
    <property type="component" value="Unassembled WGS sequence"/>
</dbReference>
<dbReference type="GO" id="GO:0016491">
    <property type="term" value="F:oxidoreductase activity"/>
    <property type="evidence" value="ECO:0007669"/>
    <property type="project" value="UniProtKB-KW"/>
</dbReference>
<dbReference type="InterPro" id="IPR044053">
    <property type="entry name" value="AsaB-like"/>
</dbReference>
<dbReference type="EMBL" id="ML977418">
    <property type="protein sequence ID" value="KAF2105157.1"/>
    <property type="molecule type" value="Genomic_DNA"/>
</dbReference>
<dbReference type="AlphaFoldDB" id="A0A6A5YFS9"/>
<reference evidence="3" key="1">
    <citation type="journal article" date="2020" name="Stud. Mycol.">
        <title>101 Dothideomycetes genomes: a test case for predicting lifestyles and emergence of pathogens.</title>
        <authorList>
            <person name="Haridas S."/>
            <person name="Albert R."/>
            <person name="Binder M."/>
            <person name="Bloem J."/>
            <person name="Labutti K."/>
            <person name="Salamov A."/>
            <person name="Andreopoulos B."/>
            <person name="Baker S."/>
            <person name="Barry K."/>
            <person name="Bills G."/>
            <person name="Bluhm B."/>
            <person name="Cannon C."/>
            <person name="Castanera R."/>
            <person name="Culley D."/>
            <person name="Daum C."/>
            <person name="Ezra D."/>
            <person name="Gonzalez J."/>
            <person name="Henrissat B."/>
            <person name="Kuo A."/>
            <person name="Liang C."/>
            <person name="Lipzen A."/>
            <person name="Lutzoni F."/>
            <person name="Magnuson J."/>
            <person name="Mondo S."/>
            <person name="Nolan M."/>
            <person name="Ohm R."/>
            <person name="Pangilinan J."/>
            <person name="Park H.-J."/>
            <person name="Ramirez L."/>
            <person name="Alfaro M."/>
            <person name="Sun H."/>
            <person name="Tritt A."/>
            <person name="Yoshinaga Y."/>
            <person name="Zwiers L.-H."/>
            <person name="Turgeon B."/>
            <person name="Goodwin S."/>
            <person name="Spatafora J."/>
            <person name="Crous P."/>
            <person name="Grigoriev I."/>
        </authorList>
    </citation>
    <scope>NUCLEOTIDE SEQUENCE</scope>
    <source>
        <strain evidence="3">CBS 627.86</strain>
    </source>
</reference>
<dbReference type="PANTHER" id="PTHR34598:SF3">
    <property type="entry name" value="OXIDOREDUCTASE AN1597"/>
    <property type="match status" value="1"/>
</dbReference>
<name>A0A6A5YFS9_9PLEO</name>
<organism evidence="3 4">
    <name type="scientific">Lophiotrema nucula</name>
    <dbReference type="NCBI Taxonomy" id="690887"/>
    <lineage>
        <taxon>Eukaryota</taxon>
        <taxon>Fungi</taxon>
        <taxon>Dikarya</taxon>
        <taxon>Ascomycota</taxon>
        <taxon>Pezizomycotina</taxon>
        <taxon>Dothideomycetes</taxon>
        <taxon>Pleosporomycetidae</taxon>
        <taxon>Pleosporales</taxon>
        <taxon>Lophiotremataceae</taxon>
        <taxon>Lophiotrema</taxon>
    </lineage>
</organism>
<dbReference type="NCBIfam" id="NF041278">
    <property type="entry name" value="CmcJ_NvfI_EfuI"/>
    <property type="match status" value="1"/>
</dbReference>
<evidence type="ECO:0008006" key="5">
    <source>
        <dbReference type="Google" id="ProtNLM"/>
    </source>
</evidence>
<dbReference type="PANTHER" id="PTHR34598">
    <property type="entry name" value="BLL6449 PROTEIN"/>
    <property type="match status" value="1"/>
</dbReference>
<gene>
    <name evidence="3" type="ORF">BDV96DRAFT_509883</name>
</gene>
<proteinExistence type="inferred from homology"/>
<dbReference type="OrthoDB" id="412788at2759"/>
<comment type="similarity">
    <text evidence="2">Belongs to the asaB hydroxylase/desaturase family.</text>
</comment>
<keyword evidence="1" id="KW-0560">Oxidoreductase</keyword>
<keyword evidence="4" id="KW-1185">Reference proteome</keyword>
<evidence type="ECO:0000256" key="2">
    <source>
        <dbReference type="ARBA" id="ARBA00023604"/>
    </source>
</evidence>
<evidence type="ECO:0000256" key="1">
    <source>
        <dbReference type="ARBA" id="ARBA00023002"/>
    </source>
</evidence>
<evidence type="ECO:0000313" key="4">
    <source>
        <dbReference type="Proteomes" id="UP000799770"/>
    </source>
</evidence>
<sequence length="288" mass="33967">MHTDEITTFKYTKWLPIFKIEKPFIIISNLKPKRLQYRQTNLEFEEGKPQIVQDIRGRERQFALDSHGFQVSHHNWTMDQWYSTDAVQNKYLPVVEDLIRQDIPNVTQVRIFDWRIRRNQPYQETGVKKLDLNDNAQYLQPITSVHIDQSPKGAELRVKRHMGNEADILMAGRVRLINVWRPIHHSVGDCPLAFCDGSSVDADDLIAIDHVTRDHVGETFNLVFREKYRWYYLSDQRPDEVVLFKMFDSKPNIKARNCPHASFQHREIPAQTLPRESIEVRALVFSED</sequence>
<protein>
    <recommendedName>
        <fullName evidence="5">Methyltransferase</fullName>
    </recommendedName>
</protein>